<comment type="caution">
    <text evidence="1">The sequence shown here is derived from an EMBL/GenBank/DDBJ whole genome shotgun (WGS) entry which is preliminary data.</text>
</comment>
<reference evidence="1" key="1">
    <citation type="submission" date="2022-10" db="EMBL/GenBank/DDBJ databases">
        <title>Complete Genome of Trichothecium roseum strain YXFP-22015, a Plant Pathogen Isolated from Citrus.</title>
        <authorList>
            <person name="Wang Y."/>
            <person name="Zhu L."/>
        </authorList>
    </citation>
    <scope>NUCLEOTIDE SEQUENCE</scope>
    <source>
        <strain evidence="1">YXFP-22015</strain>
    </source>
</reference>
<name>A0ACC0VCL3_9HYPO</name>
<protein>
    <submittedName>
        <fullName evidence="1">Uncharacterized protein</fullName>
    </submittedName>
</protein>
<evidence type="ECO:0000313" key="1">
    <source>
        <dbReference type="EMBL" id="KAI9904165.1"/>
    </source>
</evidence>
<keyword evidence="2" id="KW-1185">Reference proteome</keyword>
<sequence>MAPKKNVLLMIADDLGRQLGSYGDPMGATPHLDALASEGVRFTKAFASTASCSTSRSTLYTGQHNHQSGQYGLNGERHHFCTFDRVESGPTLLNAHDYLTGIVGKVHVGPDHVYPWHVKDESWSRDVAWVADRCGAFFEKAVSEDKPFFLSVGFIDPHRDRTRSGFGNEDKFDDRVKRRQFDPKDVPVPPFLLDGPGVRQEFASYYESIHRMDQGVGMILENLKKLGLADDTLVFFMSDNGPPFVNSKTTLYDAGVNLPFIVRCPGAEKSIVNPNMISYVDVLPTILDWAKHPAAVKPDPASPRLGRSILPILSATEEKKGWDRVYGSHTFHEITNYWPTRFTRTRQYKYHRNLAWRLDFPMAADIYGSLAWEDVRNAESKVVGGRKLQDYFFRPPEELYDLDADPHEVNNIIKSTEHGEVLEELRQHLDAWQRRTEDPWLYRDGISLMFVKKHVAAGMAMPDRVDFDADSPESHGKDVKKVDDIRFGTEVAWDRDANRPRIE</sequence>
<evidence type="ECO:0000313" key="2">
    <source>
        <dbReference type="Proteomes" id="UP001163324"/>
    </source>
</evidence>
<proteinExistence type="predicted"/>
<organism evidence="1 2">
    <name type="scientific">Trichothecium roseum</name>
    <dbReference type="NCBI Taxonomy" id="47278"/>
    <lineage>
        <taxon>Eukaryota</taxon>
        <taxon>Fungi</taxon>
        <taxon>Dikarya</taxon>
        <taxon>Ascomycota</taxon>
        <taxon>Pezizomycotina</taxon>
        <taxon>Sordariomycetes</taxon>
        <taxon>Hypocreomycetidae</taxon>
        <taxon>Hypocreales</taxon>
        <taxon>Hypocreales incertae sedis</taxon>
        <taxon>Trichothecium</taxon>
    </lineage>
</organism>
<accession>A0ACC0VCL3</accession>
<dbReference type="Proteomes" id="UP001163324">
    <property type="component" value="Chromosome 1"/>
</dbReference>
<dbReference type="EMBL" id="CM047940">
    <property type="protein sequence ID" value="KAI9904165.1"/>
    <property type="molecule type" value="Genomic_DNA"/>
</dbReference>
<gene>
    <name evidence="1" type="ORF">N3K66_000694</name>
</gene>